<reference evidence="9 11" key="1">
    <citation type="journal article" date="2012" name="Nature">
        <title>Algal genomes reveal evolutionary mosaicism and the fate of nucleomorphs.</title>
        <authorList>
            <consortium name="DOE Joint Genome Institute"/>
            <person name="Curtis B.A."/>
            <person name="Tanifuji G."/>
            <person name="Burki F."/>
            <person name="Gruber A."/>
            <person name="Irimia M."/>
            <person name="Maruyama S."/>
            <person name="Arias M.C."/>
            <person name="Ball S.G."/>
            <person name="Gile G.H."/>
            <person name="Hirakawa Y."/>
            <person name="Hopkins J.F."/>
            <person name="Kuo A."/>
            <person name="Rensing S.A."/>
            <person name="Schmutz J."/>
            <person name="Symeonidi A."/>
            <person name="Elias M."/>
            <person name="Eveleigh R.J."/>
            <person name="Herman E.K."/>
            <person name="Klute M.J."/>
            <person name="Nakayama T."/>
            <person name="Obornik M."/>
            <person name="Reyes-Prieto A."/>
            <person name="Armbrust E.V."/>
            <person name="Aves S.J."/>
            <person name="Beiko R.G."/>
            <person name="Coutinho P."/>
            <person name="Dacks J.B."/>
            <person name="Durnford D.G."/>
            <person name="Fast N.M."/>
            <person name="Green B.R."/>
            <person name="Grisdale C.J."/>
            <person name="Hempel F."/>
            <person name="Henrissat B."/>
            <person name="Hoppner M.P."/>
            <person name="Ishida K."/>
            <person name="Kim E."/>
            <person name="Koreny L."/>
            <person name="Kroth P.G."/>
            <person name="Liu Y."/>
            <person name="Malik S.B."/>
            <person name="Maier U.G."/>
            <person name="McRose D."/>
            <person name="Mock T."/>
            <person name="Neilson J.A."/>
            <person name="Onodera N.T."/>
            <person name="Poole A.M."/>
            <person name="Pritham E.J."/>
            <person name="Richards T.A."/>
            <person name="Rocap G."/>
            <person name="Roy S.W."/>
            <person name="Sarai C."/>
            <person name="Schaack S."/>
            <person name="Shirato S."/>
            <person name="Slamovits C.H."/>
            <person name="Spencer D.F."/>
            <person name="Suzuki S."/>
            <person name="Worden A.Z."/>
            <person name="Zauner S."/>
            <person name="Barry K."/>
            <person name="Bell C."/>
            <person name="Bharti A.K."/>
            <person name="Crow J.A."/>
            <person name="Grimwood J."/>
            <person name="Kramer R."/>
            <person name="Lindquist E."/>
            <person name="Lucas S."/>
            <person name="Salamov A."/>
            <person name="McFadden G.I."/>
            <person name="Lane C.E."/>
            <person name="Keeling P.J."/>
            <person name="Gray M.W."/>
            <person name="Grigoriev I.V."/>
            <person name="Archibald J.M."/>
        </authorList>
    </citation>
    <scope>NUCLEOTIDE SEQUENCE</scope>
    <source>
        <strain evidence="9 11">CCMP2712</strain>
    </source>
</reference>
<protein>
    <recommendedName>
        <fullName evidence="8">RWP-RK domain-containing protein</fullName>
    </recommendedName>
</protein>
<proteinExistence type="predicted"/>
<gene>
    <name evidence="9" type="ORF">GUITHDRAFT_116603</name>
</gene>
<dbReference type="OrthoDB" id="1747617at2759"/>
<keyword evidence="6" id="KW-0539">Nucleus</keyword>
<evidence type="ECO:0000256" key="2">
    <source>
        <dbReference type="ARBA" id="ARBA00023015"/>
    </source>
</evidence>
<comment type="function">
    <text evidence="1">Putative transcription factor.</text>
</comment>
<dbReference type="GO" id="GO:0003700">
    <property type="term" value="F:DNA-binding transcription factor activity"/>
    <property type="evidence" value="ECO:0007669"/>
    <property type="project" value="InterPro"/>
</dbReference>
<evidence type="ECO:0000259" key="8">
    <source>
        <dbReference type="PROSITE" id="PS51519"/>
    </source>
</evidence>
<dbReference type="RefSeq" id="XP_005824168.1">
    <property type="nucleotide sequence ID" value="XM_005824111.1"/>
</dbReference>
<feature type="domain" description="RWP-RK" evidence="8">
    <location>
        <begin position="10"/>
        <end position="97"/>
    </location>
</feature>
<keyword evidence="4" id="KW-0238">DNA-binding</keyword>
<name>L1ILP6_GUITC</name>
<evidence type="ECO:0000313" key="11">
    <source>
        <dbReference type="Proteomes" id="UP000011087"/>
    </source>
</evidence>
<dbReference type="GeneID" id="17293945"/>
<dbReference type="InterPro" id="IPR003035">
    <property type="entry name" value="RWP-RK_dom"/>
</dbReference>
<dbReference type="GO" id="GO:0003677">
    <property type="term" value="F:DNA binding"/>
    <property type="evidence" value="ECO:0007669"/>
    <property type="project" value="UniProtKB-KW"/>
</dbReference>
<keyword evidence="11" id="KW-1185">Reference proteome</keyword>
<reference evidence="10" key="3">
    <citation type="submission" date="2016-03" db="UniProtKB">
        <authorList>
            <consortium name="EnsemblProtists"/>
        </authorList>
    </citation>
    <scope>IDENTIFICATION</scope>
</reference>
<keyword evidence="2" id="KW-0805">Transcription regulation</keyword>
<feature type="region of interest" description="Disordered" evidence="7">
    <location>
        <begin position="76"/>
        <end position="103"/>
    </location>
</feature>
<evidence type="ECO:0000256" key="7">
    <source>
        <dbReference type="SAM" id="MobiDB-lite"/>
    </source>
</evidence>
<dbReference type="HOGENOM" id="CLU_092984_0_1_1"/>
<evidence type="ECO:0000256" key="3">
    <source>
        <dbReference type="ARBA" id="ARBA00023054"/>
    </source>
</evidence>
<dbReference type="PaxDb" id="55529-EKX37188"/>
<evidence type="ECO:0000256" key="1">
    <source>
        <dbReference type="ARBA" id="ARBA00004049"/>
    </source>
</evidence>
<evidence type="ECO:0000256" key="6">
    <source>
        <dbReference type="ARBA" id="ARBA00023242"/>
    </source>
</evidence>
<dbReference type="EnsemblProtists" id="EKX37188">
    <property type="protein sequence ID" value="EKX37188"/>
    <property type="gene ID" value="GUITHDRAFT_116603"/>
</dbReference>
<dbReference type="AlphaFoldDB" id="L1ILP6"/>
<dbReference type="PROSITE" id="PS51519">
    <property type="entry name" value="RWP_RK"/>
    <property type="match status" value="1"/>
</dbReference>
<sequence>MSTPAVIFVSPRPREHLTSADPPPQVALSSSTLEPLFHLPQDAAAKRLGVSLTSLKAACQKIGIMRWPYSRWSLEVRSPSASKSPPNSEEVSNEEMEKKAVDVEDQEDDWLMQQMLHQEEEEGWLDWYRSCDLHDDSVWMGQQKESLKN</sequence>
<accession>L1ILP6</accession>
<dbReference type="KEGG" id="gtt:GUITHDRAFT_116603"/>
<dbReference type="PANTHER" id="PTHR46373">
    <property type="entry name" value="PROTEIN RKD4"/>
    <property type="match status" value="1"/>
</dbReference>
<dbReference type="EMBL" id="JH993062">
    <property type="protein sequence ID" value="EKX37188.1"/>
    <property type="molecule type" value="Genomic_DNA"/>
</dbReference>
<dbReference type="Pfam" id="PF02042">
    <property type="entry name" value="RWP-RK"/>
    <property type="match status" value="1"/>
</dbReference>
<dbReference type="Proteomes" id="UP000011087">
    <property type="component" value="Unassembled WGS sequence"/>
</dbReference>
<evidence type="ECO:0000313" key="9">
    <source>
        <dbReference type="EMBL" id="EKX37188.1"/>
    </source>
</evidence>
<organism evidence="9">
    <name type="scientific">Guillardia theta (strain CCMP2712)</name>
    <name type="common">Cryptophyte</name>
    <dbReference type="NCBI Taxonomy" id="905079"/>
    <lineage>
        <taxon>Eukaryota</taxon>
        <taxon>Cryptophyceae</taxon>
        <taxon>Pyrenomonadales</taxon>
        <taxon>Geminigeraceae</taxon>
        <taxon>Guillardia</taxon>
    </lineage>
</organism>
<evidence type="ECO:0000313" key="10">
    <source>
        <dbReference type="EnsemblProtists" id="EKX37188"/>
    </source>
</evidence>
<dbReference type="PANTHER" id="PTHR46373:SF2">
    <property type="entry name" value="RWP-RK DOMAIN-CONTAINING PROTEIN"/>
    <property type="match status" value="1"/>
</dbReference>
<keyword evidence="3" id="KW-0175">Coiled coil</keyword>
<evidence type="ECO:0000256" key="4">
    <source>
        <dbReference type="ARBA" id="ARBA00023125"/>
    </source>
</evidence>
<reference evidence="11" key="2">
    <citation type="submission" date="2012-11" db="EMBL/GenBank/DDBJ databases">
        <authorList>
            <person name="Kuo A."/>
            <person name="Curtis B.A."/>
            <person name="Tanifuji G."/>
            <person name="Burki F."/>
            <person name="Gruber A."/>
            <person name="Irimia M."/>
            <person name="Maruyama S."/>
            <person name="Arias M.C."/>
            <person name="Ball S.G."/>
            <person name="Gile G.H."/>
            <person name="Hirakawa Y."/>
            <person name="Hopkins J.F."/>
            <person name="Rensing S.A."/>
            <person name="Schmutz J."/>
            <person name="Symeonidi A."/>
            <person name="Elias M."/>
            <person name="Eveleigh R.J."/>
            <person name="Herman E.K."/>
            <person name="Klute M.J."/>
            <person name="Nakayama T."/>
            <person name="Obornik M."/>
            <person name="Reyes-Prieto A."/>
            <person name="Armbrust E.V."/>
            <person name="Aves S.J."/>
            <person name="Beiko R.G."/>
            <person name="Coutinho P."/>
            <person name="Dacks J.B."/>
            <person name="Durnford D.G."/>
            <person name="Fast N.M."/>
            <person name="Green B.R."/>
            <person name="Grisdale C."/>
            <person name="Hempe F."/>
            <person name="Henrissat B."/>
            <person name="Hoppner M.P."/>
            <person name="Ishida K.-I."/>
            <person name="Kim E."/>
            <person name="Koreny L."/>
            <person name="Kroth P.G."/>
            <person name="Liu Y."/>
            <person name="Malik S.-B."/>
            <person name="Maier U.G."/>
            <person name="McRose D."/>
            <person name="Mock T."/>
            <person name="Neilson J.A."/>
            <person name="Onodera N.T."/>
            <person name="Poole A.M."/>
            <person name="Pritham E.J."/>
            <person name="Richards T.A."/>
            <person name="Rocap G."/>
            <person name="Roy S.W."/>
            <person name="Sarai C."/>
            <person name="Schaack S."/>
            <person name="Shirato S."/>
            <person name="Slamovits C.H."/>
            <person name="Spencer D.F."/>
            <person name="Suzuki S."/>
            <person name="Worden A.Z."/>
            <person name="Zauner S."/>
            <person name="Barry K."/>
            <person name="Bell C."/>
            <person name="Bharti A.K."/>
            <person name="Crow J.A."/>
            <person name="Grimwood J."/>
            <person name="Kramer R."/>
            <person name="Lindquist E."/>
            <person name="Lucas S."/>
            <person name="Salamov A."/>
            <person name="McFadden G.I."/>
            <person name="Lane C.E."/>
            <person name="Keeling P.J."/>
            <person name="Gray M.W."/>
            <person name="Grigoriev I.V."/>
            <person name="Archibald J.M."/>
        </authorList>
    </citation>
    <scope>NUCLEOTIDE SEQUENCE</scope>
    <source>
        <strain evidence="11">CCMP2712</strain>
    </source>
</reference>
<dbReference type="InterPro" id="IPR044607">
    <property type="entry name" value="RKD-like"/>
</dbReference>
<evidence type="ECO:0000256" key="5">
    <source>
        <dbReference type="ARBA" id="ARBA00023163"/>
    </source>
</evidence>
<keyword evidence="5" id="KW-0804">Transcription</keyword>